<protein>
    <submittedName>
        <fullName evidence="2">Uncharacterized protein</fullName>
    </submittedName>
</protein>
<accession>A0A6J4P6Z7</accession>
<name>A0A6J4P6Z7_9BURK</name>
<evidence type="ECO:0000313" key="2">
    <source>
        <dbReference type="EMBL" id="CAA9404442.1"/>
    </source>
</evidence>
<proteinExistence type="predicted"/>
<feature type="region of interest" description="Disordered" evidence="1">
    <location>
        <begin position="65"/>
        <end position="127"/>
    </location>
</feature>
<feature type="non-terminal residue" evidence="2">
    <location>
        <position position="1"/>
    </location>
</feature>
<feature type="non-terminal residue" evidence="2">
    <location>
        <position position="127"/>
    </location>
</feature>
<gene>
    <name evidence="2" type="ORF">AVDCRST_MAG51-1078</name>
</gene>
<sequence length="127" mass="12757">VDRRLDRRAAAAPAVEPQHVGGACRVGAAGHLVVDRGARGLAADGAAAGARSLAGLCVAGVAGGTDSRDREADAGHPAIGAMAGRRHADPAVDRLGSGRPGFARPDPVGSRSRRLVAPAQDSRCRDL</sequence>
<dbReference type="AlphaFoldDB" id="A0A6J4P6Z7"/>
<organism evidence="2">
    <name type="scientific">uncultured Ramlibacter sp</name>
    <dbReference type="NCBI Taxonomy" id="260755"/>
    <lineage>
        <taxon>Bacteria</taxon>
        <taxon>Pseudomonadati</taxon>
        <taxon>Pseudomonadota</taxon>
        <taxon>Betaproteobacteria</taxon>
        <taxon>Burkholderiales</taxon>
        <taxon>Comamonadaceae</taxon>
        <taxon>Ramlibacter</taxon>
        <taxon>environmental samples</taxon>
    </lineage>
</organism>
<dbReference type="EMBL" id="CADCUX010000252">
    <property type="protein sequence ID" value="CAA9404442.1"/>
    <property type="molecule type" value="Genomic_DNA"/>
</dbReference>
<evidence type="ECO:0000256" key="1">
    <source>
        <dbReference type="SAM" id="MobiDB-lite"/>
    </source>
</evidence>
<reference evidence="2" key="1">
    <citation type="submission" date="2020-02" db="EMBL/GenBank/DDBJ databases">
        <authorList>
            <person name="Meier V. D."/>
        </authorList>
    </citation>
    <scope>NUCLEOTIDE SEQUENCE</scope>
    <source>
        <strain evidence="2">AVDCRST_MAG51</strain>
    </source>
</reference>